<sequence>MFFMKFMNIVESHPVIIAPNNRRYMFFELVIKKAKPIPGNTE</sequence>
<dbReference type="EMBL" id="AP014564">
    <property type="protein sequence ID" value="BAV94242.1"/>
    <property type="molecule type" value="Genomic_DNA"/>
</dbReference>
<accession>A0A1J1DWK8</accession>
<dbReference type="Proteomes" id="UP000243197">
    <property type="component" value="Chromosome"/>
</dbReference>
<evidence type="ECO:0000313" key="1">
    <source>
        <dbReference type="EMBL" id="BAV94242.1"/>
    </source>
</evidence>
<name>A0A1J1DWK8_9FLAO</name>
<reference evidence="1 2" key="1">
    <citation type="submission" date="2014-03" db="EMBL/GenBank/DDBJ databases">
        <title>complete genome sequence of Flavobacteriaceae bacterium JBKA-6.</title>
        <authorList>
            <person name="Takano T."/>
            <person name="Nakamura Y."/>
            <person name="Takuma S."/>
            <person name="Yasuike M."/>
            <person name="Matsuyama T."/>
            <person name="Sakai T."/>
            <person name="Fujiwara A."/>
            <person name="Kimoto K."/>
            <person name="Fukuda Y."/>
            <person name="Kondo H."/>
            <person name="Hirono I."/>
            <person name="Nakayasu C."/>
        </authorList>
    </citation>
    <scope>NUCLEOTIDE SEQUENCE [LARGE SCALE GENOMIC DNA]</scope>
    <source>
        <strain evidence="1 2">JBKA-6</strain>
    </source>
</reference>
<dbReference type="KEGG" id="ise:JBKA6_0229"/>
<dbReference type="AlphaFoldDB" id="A0A1J1DWK8"/>
<organism evidence="1 2">
    <name type="scientific">Ichthyobacterium seriolicida</name>
    <dbReference type="NCBI Taxonomy" id="242600"/>
    <lineage>
        <taxon>Bacteria</taxon>
        <taxon>Pseudomonadati</taxon>
        <taxon>Bacteroidota</taxon>
        <taxon>Flavobacteriia</taxon>
        <taxon>Flavobacteriales</taxon>
        <taxon>Ichthyobacteriaceae</taxon>
        <taxon>Ichthyobacterium</taxon>
    </lineage>
</organism>
<protein>
    <submittedName>
        <fullName evidence="1">Uncharacterized protein</fullName>
    </submittedName>
</protein>
<evidence type="ECO:0000313" key="2">
    <source>
        <dbReference type="Proteomes" id="UP000243197"/>
    </source>
</evidence>
<keyword evidence="2" id="KW-1185">Reference proteome</keyword>
<gene>
    <name evidence="1" type="ORF">JBKA6_0229</name>
</gene>
<proteinExistence type="predicted"/>